<accession>A0A537LV33</accession>
<evidence type="ECO:0000313" key="2">
    <source>
        <dbReference type="Proteomes" id="UP000320393"/>
    </source>
</evidence>
<proteinExistence type="predicted"/>
<sequence>MGDPTLQEVQAWMRHSTPYLMLVGFRWKTPTGSELIQNDLQGLMAGRMTPQEIGADLTRGLAAWFEPFRGR</sequence>
<evidence type="ECO:0000313" key="1">
    <source>
        <dbReference type="EMBL" id="TMJ11863.1"/>
    </source>
</evidence>
<dbReference type="Proteomes" id="UP000320393">
    <property type="component" value="Unassembled WGS sequence"/>
</dbReference>
<name>A0A537LV33_9BACT</name>
<gene>
    <name evidence="1" type="ORF">E6H02_06485</name>
</gene>
<dbReference type="EMBL" id="VBAM01000206">
    <property type="protein sequence ID" value="TMJ11863.1"/>
    <property type="molecule type" value="Genomic_DNA"/>
</dbReference>
<organism evidence="1 2">
    <name type="scientific">Candidatus Segetimicrobium genomatis</name>
    <dbReference type="NCBI Taxonomy" id="2569760"/>
    <lineage>
        <taxon>Bacteria</taxon>
        <taxon>Bacillati</taxon>
        <taxon>Candidatus Sysuimicrobiota</taxon>
        <taxon>Candidatus Sysuimicrobiia</taxon>
        <taxon>Candidatus Sysuimicrobiales</taxon>
        <taxon>Candidatus Segetimicrobiaceae</taxon>
        <taxon>Candidatus Segetimicrobium</taxon>
    </lineage>
</organism>
<protein>
    <submittedName>
        <fullName evidence="1">Uncharacterized protein</fullName>
    </submittedName>
</protein>
<reference evidence="1 2" key="1">
    <citation type="journal article" date="2019" name="Nat. Microbiol.">
        <title>Mediterranean grassland soil C-N compound turnover is dependent on rainfall and depth, and is mediated by genomically divergent microorganisms.</title>
        <authorList>
            <person name="Diamond S."/>
            <person name="Andeer P.F."/>
            <person name="Li Z."/>
            <person name="Crits-Christoph A."/>
            <person name="Burstein D."/>
            <person name="Anantharaman K."/>
            <person name="Lane K.R."/>
            <person name="Thomas B.C."/>
            <person name="Pan C."/>
            <person name="Northen T.R."/>
            <person name="Banfield J.F."/>
        </authorList>
    </citation>
    <scope>NUCLEOTIDE SEQUENCE [LARGE SCALE GENOMIC DNA]</scope>
    <source>
        <strain evidence="1">NP_5</strain>
    </source>
</reference>
<comment type="caution">
    <text evidence="1">The sequence shown here is derived from an EMBL/GenBank/DDBJ whole genome shotgun (WGS) entry which is preliminary data.</text>
</comment>
<dbReference type="AlphaFoldDB" id="A0A537LV33"/>